<sequence>MSSSSLPVKTKIVFFDVKDWELPYIKKLRAGYDIQTVSAGLSSENVEKYKDAEIISVFISSDLSKEIVRLLPKLKYIATRSTGYDHVDIKYCASKKITVSNVPTYGDNTVAEHAMALILALTRRLPESIDRVLKGDFFPDGLTGIDLKGKIIGVIGTGHIGKNVIQMAKGFGMKILAFDLYPDEKYASENGFMYSPLEYVLSRADIVTLHVPYNSGTRHMINRENIGKMKRGVIIVNTARGGLIETDALFDAVKTGHVGGVGLDVLEGEKFLSEEVELLYNDKCSGVDFKIALENHALARFPNVIITPHNAFNSAEALQRIIKTTIENIDAYKSGKMINLV</sequence>
<dbReference type="PROSITE" id="PS00065">
    <property type="entry name" value="D_2_HYDROXYACID_DH_1"/>
    <property type="match status" value="1"/>
</dbReference>
<dbReference type="InterPro" id="IPR029753">
    <property type="entry name" value="D-isomer_DH_CS"/>
</dbReference>
<keyword evidence="2 4" id="KW-0560">Oxidoreductase</keyword>
<dbReference type="STRING" id="1802624.A2982_03165"/>
<organism evidence="7 8">
    <name type="scientific">candidate division WWE3 bacterium RIFCSPLOWO2_01_FULL_39_13</name>
    <dbReference type="NCBI Taxonomy" id="1802624"/>
    <lineage>
        <taxon>Bacteria</taxon>
        <taxon>Katanobacteria</taxon>
    </lineage>
</organism>
<keyword evidence="3" id="KW-0520">NAD</keyword>
<dbReference type="CDD" id="cd12187">
    <property type="entry name" value="LDH_like_1"/>
    <property type="match status" value="1"/>
</dbReference>
<evidence type="ECO:0000259" key="5">
    <source>
        <dbReference type="Pfam" id="PF00389"/>
    </source>
</evidence>
<dbReference type="Gene3D" id="3.40.50.720">
    <property type="entry name" value="NAD(P)-binding Rossmann-like Domain"/>
    <property type="match status" value="2"/>
</dbReference>
<dbReference type="InterPro" id="IPR006139">
    <property type="entry name" value="D-isomer_2_OHA_DH_cat_dom"/>
</dbReference>
<dbReference type="PROSITE" id="PS00670">
    <property type="entry name" value="D_2_HYDROXYACID_DH_2"/>
    <property type="match status" value="1"/>
</dbReference>
<comment type="caution">
    <text evidence="7">The sequence shown here is derived from an EMBL/GenBank/DDBJ whole genome shotgun (WGS) entry which is preliminary data.</text>
</comment>
<proteinExistence type="inferred from homology"/>
<evidence type="ECO:0008006" key="9">
    <source>
        <dbReference type="Google" id="ProtNLM"/>
    </source>
</evidence>
<comment type="similarity">
    <text evidence="1 4">Belongs to the D-isomer specific 2-hydroxyacid dehydrogenase family.</text>
</comment>
<dbReference type="AlphaFoldDB" id="A0A1F4V1W9"/>
<evidence type="ECO:0000256" key="2">
    <source>
        <dbReference type="ARBA" id="ARBA00023002"/>
    </source>
</evidence>
<evidence type="ECO:0000313" key="7">
    <source>
        <dbReference type="EMBL" id="OGC51159.1"/>
    </source>
</evidence>
<name>A0A1F4V1W9_UNCKA</name>
<dbReference type="GO" id="GO:0008720">
    <property type="term" value="F:D-lactate dehydrogenase (NAD+) activity"/>
    <property type="evidence" value="ECO:0007669"/>
    <property type="project" value="TreeGrafter"/>
</dbReference>
<dbReference type="SUPFAM" id="SSF52283">
    <property type="entry name" value="Formate/glycerate dehydrogenase catalytic domain-like"/>
    <property type="match status" value="1"/>
</dbReference>
<evidence type="ECO:0000313" key="8">
    <source>
        <dbReference type="Proteomes" id="UP000178771"/>
    </source>
</evidence>
<feature type="domain" description="D-isomer specific 2-hydroxyacid dehydrogenase NAD-binding" evidence="6">
    <location>
        <begin position="115"/>
        <end position="311"/>
    </location>
</feature>
<dbReference type="InterPro" id="IPR036291">
    <property type="entry name" value="NAD(P)-bd_dom_sf"/>
</dbReference>
<dbReference type="Proteomes" id="UP000178771">
    <property type="component" value="Unassembled WGS sequence"/>
</dbReference>
<evidence type="ECO:0000256" key="4">
    <source>
        <dbReference type="RuleBase" id="RU003719"/>
    </source>
</evidence>
<dbReference type="PANTHER" id="PTHR43026">
    <property type="entry name" value="2-HYDROXYACID DEHYDROGENASE HOMOLOG 1-RELATED"/>
    <property type="match status" value="1"/>
</dbReference>
<dbReference type="InterPro" id="IPR006140">
    <property type="entry name" value="D-isomer_DH_NAD-bd"/>
</dbReference>
<dbReference type="PANTHER" id="PTHR43026:SF1">
    <property type="entry name" value="2-HYDROXYACID DEHYDROGENASE HOMOLOG 1-RELATED"/>
    <property type="match status" value="1"/>
</dbReference>
<dbReference type="Pfam" id="PF00389">
    <property type="entry name" value="2-Hacid_dh"/>
    <property type="match status" value="1"/>
</dbReference>
<evidence type="ECO:0000259" key="6">
    <source>
        <dbReference type="Pfam" id="PF02826"/>
    </source>
</evidence>
<dbReference type="InterPro" id="IPR029752">
    <property type="entry name" value="D-isomer_DH_CS1"/>
</dbReference>
<dbReference type="EMBL" id="MEVH01000030">
    <property type="protein sequence ID" value="OGC51159.1"/>
    <property type="molecule type" value="Genomic_DNA"/>
</dbReference>
<accession>A0A1F4V1W9</accession>
<dbReference type="GO" id="GO:0051287">
    <property type="term" value="F:NAD binding"/>
    <property type="evidence" value="ECO:0007669"/>
    <property type="project" value="InterPro"/>
</dbReference>
<reference evidence="7 8" key="1">
    <citation type="journal article" date="2016" name="Nat. Commun.">
        <title>Thousands of microbial genomes shed light on interconnected biogeochemical processes in an aquifer system.</title>
        <authorList>
            <person name="Anantharaman K."/>
            <person name="Brown C.T."/>
            <person name="Hug L.A."/>
            <person name="Sharon I."/>
            <person name="Castelle C.J."/>
            <person name="Probst A.J."/>
            <person name="Thomas B.C."/>
            <person name="Singh A."/>
            <person name="Wilkins M.J."/>
            <person name="Karaoz U."/>
            <person name="Brodie E.L."/>
            <person name="Williams K.H."/>
            <person name="Hubbard S.S."/>
            <person name="Banfield J.F."/>
        </authorList>
    </citation>
    <scope>NUCLEOTIDE SEQUENCE [LARGE SCALE GENOMIC DNA]</scope>
</reference>
<dbReference type="PROSITE" id="PS00671">
    <property type="entry name" value="D_2_HYDROXYACID_DH_3"/>
    <property type="match status" value="1"/>
</dbReference>
<gene>
    <name evidence="7" type="ORF">A2982_03165</name>
</gene>
<dbReference type="Pfam" id="PF02826">
    <property type="entry name" value="2-Hacid_dh_C"/>
    <property type="match status" value="1"/>
</dbReference>
<protein>
    <recommendedName>
        <fullName evidence="9">Hydroxyacid dehydrogenase</fullName>
    </recommendedName>
</protein>
<evidence type="ECO:0000256" key="1">
    <source>
        <dbReference type="ARBA" id="ARBA00005854"/>
    </source>
</evidence>
<evidence type="ECO:0000256" key="3">
    <source>
        <dbReference type="ARBA" id="ARBA00023027"/>
    </source>
</evidence>
<feature type="domain" description="D-isomer specific 2-hydroxyacid dehydrogenase catalytic" evidence="5">
    <location>
        <begin position="13"/>
        <end position="339"/>
    </location>
</feature>
<dbReference type="SUPFAM" id="SSF51735">
    <property type="entry name" value="NAD(P)-binding Rossmann-fold domains"/>
    <property type="match status" value="1"/>
</dbReference>
<dbReference type="InterPro" id="IPR058205">
    <property type="entry name" value="D-LDH-like"/>
</dbReference>